<organism evidence="2 3">
    <name type="scientific">Nocardia bovistercoris</name>
    <dbReference type="NCBI Taxonomy" id="2785916"/>
    <lineage>
        <taxon>Bacteria</taxon>
        <taxon>Bacillati</taxon>
        <taxon>Actinomycetota</taxon>
        <taxon>Actinomycetes</taxon>
        <taxon>Mycobacteriales</taxon>
        <taxon>Nocardiaceae</taxon>
        <taxon>Nocardia</taxon>
    </lineage>
</organism>
<dbReference type="Pfam" id="PF21806">
    <property type="entry name" value="DUF6879"/>
    <property type="match status" value="1"/>
</dbReference>
<dbReference type="RefSeq" id="WP_196151218.1">
    <property type="nucleotide sequence ID" value="NZ_JADMLG010000009.1"/>
</dbReference>
<dbReference type="InterPro" id="IPR049244">
    <property type="entry name" value="DUF6879"/>
</dbReference>
<evidence type="ECO:0000313" key="3">
    <source>
        <dbReference type="Proteomes" id="UP000655751"/>
    </source>
</evidence>
<dbReference type="AlphaFoldDB" id="A0A931ID03"/>
<comment type="caution">
    <text evidence="2">The sequence shown here is derived from an EMBL/GenBank/DDBJ whole genome shotgun (WGS) entry which is preliminary data.</text>
</comment>
<dbReference type="Proteomes" id="UP000655751">
    <property type="component" value="Unassembled WGS sequence"/>
</dbReference>
<sequence length="171" mass="19427">MRHLAFDDLVHALRTHRRAFHLEVRDDYSGVAGEADRVRRFLDGKPQDHSASARWFGLMREVTESGCEVQRVRVITEPHGDYTRFSVGTAAANVDAGEDIRWLPRQAAPSDLPDDDWWLFDDEMAAYTVFAVDGSALPGWVAITDPVILAHYAHRRDELWSKAIPHAEYAK</sequence>
<name>A0A931ID03_9NOCA</name>
<feature type="domain" description="DUF6879" evidence="1">
    <location>
        <begin position="14"/>
        <end position="170"/>
    </location>
</feature>
<proteinExistence type="predicted"/>
<protein>
    <recommendedName>
        <fullName evidence="1">DUF6879 domain-containing protein</fullName>
    </recommendedName>
</protein>
<accession>A0A931ID03</accession>
<reference evidence="2" key="1">
    <citation type="submission" date="2020-11" db="EMBL/GenBank/DDBJ databases">
        <title>Nocardia NEAU-351.nov., a novel actinomycete isolated from the cow dung.</title>
        <authorList>
            <person name="Zhang X."/>
        </authorList>
    </citation>
    <scope>NUCLEOTIDE SEQUENCE</scope>
    <source>
        <strain evidence="2">NEAU-351</strain>
    </source>
</reference>
<evidence type="ECO:0000259" key="1">
    <source>
        <dbReference type="Pfam" id="PF21806"/>
    </source>
</evidence>
<gene>
    <name evidence="2" type="ORF">IT779_21640</name>
</gene>
<keyword evidence="3" id="KW-1185">Reference proteome</keyword>
<dbReference type="EMBL" id="JADMLG010000009">
    <property type="protein sequence ID" value="MBH0778886.1"/>
    <property type="molecule type" value="Genomic_DNA"/>
</dbReference>
<evidence type="ECO:0000313" key="2">
    <source>
        <dbReference type="EMBL" id="MBH0778886.1"/>
    </source>
</evidence>